<reference evidence="6" key="1">
    <citation type="submission" date="2023-03" db="EMBL/GenBank/DDBJ databases">
        <title>Massive genome expansion in bonnet fungi (Mycena s.s.) driven by repeated elements and novel gene families across ecological guilds.</title>
        <authorList>
            <consortium name="Lawrence Berkeley National Laboratory"/>
            <person name="Harder C.B."/>
            <person name="Miyauchi S."/>
            <person name="Viragh M."/>
            <person name="Kuo A."/>
            <person name="Thoen E."/>
            <person name="Andreopoulos B."/>
            <person name="Lu D."/>
            <person name="Skrede I."/>
            <person name="Drula E."/>
            <person name="Henrissat B."/>
            <person name="Morin E."/>
            <person name="Kohler A."/>
            <person name="Barry K."/>
            <person name="LaButti K."/>
            <person name="Morin E."/>
            <person name="Salamov A."/>
            <person name="Lipzen A."/>
            <person name="Mereny Z."/>
            <person name="Hegedus B."/>
            <person name="Baldrian P."/>
            <person name="Stursova M."/>
            <person name="Weitz H."/>
            <person name="Taylor A."/>
            <person name="Grigoriev I.V."/>
            <person name="Nagy L.G."/>
            <person name="Martin F."/>
            <person name="Kauserud H."/>
        </authorList>
    </citation>
    <scope>NUCLEOTIDE SEQUENCE</scope>
    <source>
        <strain evidence="6">CBHHK002</strain>
    </source>
</reference>
<keyword evidence="2" id="KW-0479">Metal-binding</keyword>
<comment type="caution">
    <text evidence="6">The sequence shown here is derived from an EMBL/GenBank/DDBJ whole genome shotgun (WGS) entry which is preliminary data.</text>
</comment>
<dbReference type="GO" id="GO:0016846">
    <property type="term" value="F:carbon-sulfur lyase activity"/>
    <property type="evidence" value="ECO:0007669"/>
    <property type="project" value="InterPro"/>
</dbReference>
<evidence type="ECO:0000256" key="3">
    <source>
        <dbReference type="ARBA" id="ARBA00022833"/>
    </source>
</evidence>
<dbReference type="Gene3D" id="3.90.1590.10">
    <property type="entry name" value="glutathione-dependent formaldehyde- activating enzyme (gfa)"/>
    <property type="match status" value="1"/>
</dbReference>
<dbReference type="InterPro" id="IPR011057">
    <property type="entry name" value="Mss4-like_sf"/>
</dbReference>
<evidence type="ECO:0000256" key="1">
    <source>
        <dbReference type="ARBA" id="ARBA00005495"/>
    </source>
</evidence>
<dbReference type="SUPFAM" id="SSF51316">
    <property type="entry name" value="Mss4-like"/>
    <property type="match status" value="1"/>
</dbReference>
<sequence length="150" mass="16610">MSETPETIVRKGSCLCGDISYAIHGNPLFSVYCHCTQCQRTDGAAFVSAMHYPSSAFSWTYAADKEPAVEPIKGCTLYRCKSCRSCAATQMSDNQNWALRSTQLERDENGKIKNWDGVKPSGHIFYGTRVVDVADDLPKWEGFPGSKRIG</sequence>
<dbReference type="PANTHER" id="PTHR33337:SF40">
    <property type="entry name" value="CENP-V_GFA DOMAIN-CONTAINING PROTEIN-RELATED"/>
    <property type="match status" value="1"/>
</dbReference>
<dbReference type="EMBL" id="JARIHO010000005">
    <property type="protein sequence ID" value="KAJ7361349.1"/>
    <property type="molecule type" value="Genomic_DNA"/>
</dbReference>
<feature type="domain" description="CENP-V/GFA" evidence="5">
    <location>
        <begin position="10"/>
        <end position="141"/>
    </location>
</feature>
<name>A0AAD7ALL8_9AGAR</name>
<keyword evidence="4" id="KW-0456">Lyase</keyword>
<organism evidence="6 7">
    <name type="scientific">Mycena albidolilacea</name>
    <dbReference type="NCBI Taxonomy" id="1033008"/>
    <lineage>
        <taxon>Eukaryota</taxon>
        <taxon>Fungi</taxon>
        <taxon>Dikarya</taxon>
        <taxon>Basidiomycota</taxon>
        <taxon>Agaricomycotina</taxon>
        <taxon>Agaricomycetes</taxon>
        <taxon>Agaricomycetidae</taxon>
        <taxon>Agaricales</taxon>
        <taxon>Marasmiineae</taxon>
        <taxon>Mycenaceae</taxon>
        <taxon>Mycena</taxon>
    </lineage>
</organism>
<accession>A0AAD7ALL8</accession>
<evidence type="ECO:0000259" key="5">
    <source>
        <dbReference type="PROSITE" id="PS51891"/>
    </source>
</evidence>
<dbReference type="PANTHER" id="PTHR33337">
    <property type="entry name" value="GFA DOMAIN-CONTAINING PROTEIN"/>
    <property type="match status" value="1"/>
</dbReference>
<evidence type="ECO:0000313" key="7">
    <source>
        <dbReference type="Proteomes" id="UP001218218"/>
    </source>
</evidence>
<dbReference type="GO" id="GO:0046872">
    <property type="term" value="F:metal ion binding"/>
    <property type="evidence" value="ECO:0007669"/>
    <property type="project" value="UniProtKB-KW"/>
</dbReference>
<keyword evidence="7" id="KW-1185">Reference proteome</keyword>
<keyword evidence="3" id="KW-0862">Zinc</keyword>
<dbReference type="AlphaFoldDB" id="A0AAD7ALL8"/>
<evidence type="ECO:0000256" key="2">
    <source>
        <dbReference type="ARBA" id="ARBA00022723"/>
    </source>
</evidence>
<gene>
    <name evidence="6" type="ORF">DFH08DRAFT_371423</name>
</gene>
<evidence type="ECO:0000256" key="4">
    <source>
        <dbReference type="ARBA" id="ARBA00023239"/>
    </source>
</evidence>
<proteinExistence type="inferred from homology"/>
<dbReference type="PROSITE" id="PS51891">
    <property type="entry name" value="CENP_V_GFA"/>
    <property type="match status" value="1"/>
</dbReference>
<comment type="similarity">
    <text evidence="1">Belongs to the Gfa family.</text>
</comment>
<evidence type="ECO:0000313" key="6">
    <source>
        <dbReference type="EMBL" id="KAJ7361349.1"/>
    </source>
</evidence>
<protein>
    <submittedName>
        <fullName evidence="6">Mss4-like protein</fullName>
    </submittedName>
</protein>
<dbReference type="Proteomes" id="UP001218218">
    <property type="component" value="Unassembled WGS sequence"/>
</dbReference>
<dbReference type="InterPro" id="IPR006913">
    <property type="entry name" value="CENP-V/GFA"/>
</dbReference>
<dbReference type="Pfam" id="PF04828">
    <property type="entry name" value="GFA"/>
    <property type="match status" value="1"/>
</dbReference>